<reference evidence="2 3" key="1">
    <citation type="journal article" date="2021" name="Sci. Rep.">
        <title>The genome of the diatom Chaetoceros tenuissimus carries an ancient integrated fragment of an extant virus.</title>
        <authorList>
            <person name="Hongo Y."/>
            <person name="Kimura K."/>
            <person name="Takaki Y."/>
            <person name="Yoshida Y."/>
            <person name="Baba S."/>
            <person name="Kobayashi G."/>
            <person name="Nagasaki K."/>
            <person name="Hano T."/>
            <person name="Tomaru Y."/>
        </authorList>
    </citation>
    <scope>NUCLEOTIDE SEQUENCE [LARGE SCALE GENOMIC DNA]</scope>
    <source>
        <strain evidence="2 3">NIES-3715</strain>
    </source>
</reference>
<feature type="domain" description="Thiaminase-2/PQQC" evidence="1">
    <location>
        <begin position="18"/>
        <end position="242"/>
    </location>
</feature>
<evidence type="ECO:0000313" key="3">
    <source>
        <dbReference type="Proteomes" id="UP001054902"/>
    </source>
</evidence>
<protein>
    <recommendedName>
        <fullName evidence="1">Thiaminase-2/PQQC domain-containing protein</fullName>
    </recommendedName>
</protein>
<dbReference type="EMBL" id="BLLK01000020">
    <property type="protein sequence ID" value="GFH44548.1"/>
    <property type="molecule type" value="Genomic_DNA"/>
</dbReference>
<dbReference type="Proteomes" id="UP001054902">
    <property type="component" value="Unassembled WGS sequence"/>
</dbReference>
<proteinExistence type="predicted"/>
<accession>A0AAD3CF89</accession>
<comment type="caution">
    <text evidence="2">The sequence shown here is derived from an EMBL/GenBank/DDBJ whole genome shotgun (WGS) entry which is preliminary data.</text>
</comment>
<dbReference type="Gene3D" id="1.20.910.10">
    <property type="entry name" value="Heme oxygenase-like"/>
    <property type="match status" value="1"/>
</dbReference>
<organism evidence="2 3">
    <name type="scientific">Chaetoceros tenuissimus</name>
    <dbReference type="NCBI Taxonomy" id="426638"/>
    <lineage>
        <taxon>Eukaryota</taxon>
        <taxon>Sar</taxon>
        <taxon>Stramenopiles</taxon>
        <taxon>Ochrophyta</taxon>
        <taxon>Bacillariophyta</taxon>
        <taxon>Coscinodiscophyceae</taxon>
        <taxon>Chaetocerotophycidae</taxon>
        <taxon>Chaetocerotales</taxon>
        <taxon>Chaetocerotaceae</taxon>
        <taxon>Chaetoceros</taxon>
    </lineage>
</organism>
<dbReference type="InterPro" id="IPR016084">
    <property type="entry name" value="Haem_Oase-like_multi-hlx"/>
</dbReference>
<dbReference type="GO" id="GO:0006772">
    <property type="term" value="P:thiamine metabolic process"/>
    <property type="evidence" value="ECO:0007669"/>
    <property type="project" value="UniProtKB-ARBA"/>
</dbReference>
<dbReference type="AlphaFoldDB" id="A0AAD3CF89"/>
<gene>
    <name evidence="2" type="ORF">CTEN210_01022</name>
</gene>
<sequence length="244" mass="27518">MEIIQKLRNEQFNIETTQKLTSHPYLVAAKNGSLTMAQRRAFVQQQYHIQLSDAKSFAVLAGHLEFNPKKLTDATVPNEIVNDTSLSVPNLYQFLLGGEIYASELLLKCASVLNQTEDDLCKSPMNAKAQGYPSYWARLALSKSKAAGAAACAVNFQAWGHMCHLLHEALLNNKVYGYKNDNDDVDTVEGLEFIKFFATPIENLDEMAADIIEKENVSYDELVPHVRMLQEYEVLFWDACYEAK</sequence>
<keyword evidence="3" id="KW-1185">Reference proteome</keyword>
<evidence type="ECO:0000313" key="2">
    <source>
        <dbReference type="EMBL" id="GFH44548.1"/>
    </source>
</evidence>
<dbReference type="Pfam" id="PF03070">
    <property type="entry name" value="TENA_THI-4"/>
    <property type="match status" value="1"/>
</dbReference>
<dbReference type="SUPFAM" id="SSF48613">
    <property type="entry name" value="Heme oxygenase-like"/>
    <property type="match status" value="1"/>
</dbReference>
<name>A0AAD3CF89_9STRA</name>
<evidence type="ECO:0000259" key="1">
    <source>
        <dbReference type="Pfam" id="PF03070"/>
    </source>
</evidence>
<dbReference type="InterPro" id="IPR004305">
    <property type="entry name" value="Thiaminase-2/PQQC"/>
</dbReference>